<feature type="non-terminal residue" evidence="2">
    <location>
        <position position="1"/>
    </location>
</feature>
<sequence>IMSTGAPPPPRRGHHGQGCGRGRGRGPPSPHRAESEDPAPATPSSEAVSQPPILIPADTGVVGSMRRGPAVHRSRLGRGMHHHHQRLYFPHRPKGIRSASRMRGMTIPQEHQLFWFQKLKVRKWWDYDDESMFKVVKSQAGKFLWKRFANAPTSWPDRLWLAEEIWRQLLEFWASPEFQT</sequence>
<dbReference type="EMBL" id="JACGWJ010000028">
    <property type="protein sequence ID" value="KAL0307242.1"/>
    <property type="molecule type" value="Genomic_DNA"/>
</dbReference>
<feature type="region of interest" description="Disordered" evidence="1">
    <location>
        <begin position="1"/>
        <end position="67"/>
    </location>
</feature>
<accession>A0AAW2KLE1</accession>
<evidence type="ECO:0000313" key="2">
    <source>
        <dbReference type="EMBL" id="KAL0307242.1"/>
    </source>
</evidence>
<dbReference type="AlphaFoldDB" id="A0AAW2KLE1"/>
<gene>
    <name evidence="2" type="ORF">Sradi_6141500</name>
</gene>
<proteinExistence type="predicted"/>
<protein>
    <submittedName>
        <fullName evidence="2">Uncharacterized protein</fullName>
    </submittedName>
</protein>
<evidence type="ECO:0000256" key="1">
    <source>
        <dbReference type="SAM" id="MobiDB-lite"/>
    </source>
</evidence>
<reference evidence="2" key="2">
    <citation type="journal article" date="2024" name="Plant">
        <title>Genomic evolution and insights into agronomic trait innovations of Sesamum species.</title>
        <authorList>
            <person name="Miao H."/>
            <person name="Wang L."/>
            <person name="Qu L."/>
            <person name="Liu H."/>
            <person name="Sun Y."/>
            <person name="Le M."/>
            <person name="Wang Q."/>
            <person name="Wei S."/>
            <person name="Zheng Y."/>
            <person name="Lin W."/>
            <person name="Duan Y."/>
            <person name="Cao H."/>
            <person name="Xiong S."/>
            <person name="Wang X."/>
            <person name="Wei L."/>
            <person name="Li C."/>
            <person name="Ma Q."/>
            <person name="Ju M."/>
            <person name="Zhao R."/>
            <person name="Li G."/>
            <person name="Mu C."/>
            <person name="Tian Q."/>
            <person name="Mei H."/>
            <person name="Zhang T."/>
            <person name="Gao T."/>
            <person name="Zhang H."/>
        </authorList>
    </citation>
    <scope>NUCLEOTIDE SEQUENCE</scope>
    <source>
        <strain evidence="2">G02</strain>
    </source>
</reference>
<feature type="compositionally biased region" description="Pro residues" evidence="1">
    <location>
        <begin position="1"/>
        <end position="10"/>
    </location>
</feature>
<comment type="caution">
    <text evidence="2">The sequence shown here is derived from an EMBL/GenBank/DDBJ whole genome shotgun (WGS) entry which is preliminary data.</text>
</comment>
<reference evidence="2" key="1">
    <citation type="submission" date="2020-06" db="EMBL/GenBank/DDBJ databases">
        <authorList>
            <person name="Li T."/>
            <person name="Hu X."/>
            <person name="Zhang T."/>
            <person name="Song X."/>
            <person name="Zhang H."/>
            <person name="Dai N."/>
            <person name="Sheng W."/>
            <person name="Hou X."/>
            <person name="Wei L."/>
        </authorList>
    </citation>
    <scope>NUCLEOTIDE SEQUENCE</scope>
    <source>
        <strain evidence="2">G02</strain>
        <tissue evidence="2">Leaf</tissue>
    </source>
</reference>
<name>A0AAW2KLE1_SESRA</name>
<organism evidence="2">
    <name type="scientific">Sesamum radiatum</name>
    <name type="common">Black benniseed</name>
    <dbReference type="NCBI Taxonomy" id="300843"/>
    <lineage>
        <taxon>Eukaryota</taxon>
        <taxon>Viridiplantae</taxon>
        <taxon>Streptophyta</taxon>
        <taxon>Embryophyta</taxon>
        <taxon>Tracheophyta</taxon>
        <taxon>Spermatophyta</taxon>
        <taxon>Magnoliopsida</taxon>
        <taxon>eudicotyledons</taxon>
        <taxon>Gunneridae</taxon>
        <taxon>Pentapetalae</taxon>
        <taxon>asterids</taxon>
        <taxon>lamiids</taxon>
        <taxon>Lamiales</taxon>
        <taxon>Pedaliaceae</taxon>
        <taxon>Sesamum</taxon>
    </lineage>
</organism>